<organism evidence="1 2">
    <name type="scientific">Romanomermis culicivorax</name>
    <name type="common">Nematode worm</name>
    <dbReference type="NCBI Taxonomy" id="13658"/>
    <lineage>
        <taxon>Eukaryota</taxon>
        <taxon>Metazoa</taxon>
        <taxon>Ecdysozoa</taxon>
        <taxon>Nematoda</taxon>
        <taxon>Enoplea</taxon>
        <taxon>Dorylaimia</taxon>
        <taxon>Mermithida</taxon>
        <taxon>Mermithoidea</taxon>
        <taxon>Mermithidae</taxon>
        <taxon>Romanomermis</taxon>
    </lineage>
</organism>
<protein>
    <submittedName>
        <fullName evidence="2">Uncharacterized protein</fullName>
    </submittedName>
</protein>
<dbReference type="AlphaFoldDB" id="A0A915KPB7"/>
<sequence length="62" mass="6958">MGVGDWEATLDYFLLTGAIGNLARTSDGYGRFSPNLTNEKKSAKWKEIFEDCLSIGIQLKTW</sequence>
<dbReference type="Proteomes" id="UP000887565">
    <property type="component" value="Unplaced"/>
</dbReference>
<reference evidence="2" key="1">
    <citation type="submission" date="2022-11" db="UniProtKB">
        <authorList>
            <consortium name="WormBaseParasite"/>
        </authorList>
    </citation>
    <scope>IDENTIFICATION</scope>
</reference>
<proteinExistence type="predicted"/>
<accession>A0A915KPB7</accession>
<name>A0A915KPB7_ROMCU</name>
<evidence type="ECO:0000313" key="1">
    <source>
        <dbReference type="Proteomes" id="UP000887565"/>
    </source>
</evidence>
<keyword evidence="1" id="KW-1185">Reference proteome</keyword>
<evidence type="ECO:0000313" key="2">
    <source>
        <dbReference type="WBParaSite" id="nRc.2.0.1.t40631-RA"/>
    </source>
</evidence>
<dbReference type="WBParaSite" id="nRc.2.0.1.t40631-RA">
    <property type="protein sequence ID" value="nRc.2.0.1.t40631-RA"/>
    <property type="gene ID" value="nRc.2.0.1.g40631"/>
</dbReference>